<dbReference type="Pfam" id="PF00753">
    <property type="entry name" value="Lactamase_B"/>
    <property type="match status" value="1"/>
</dbReference>
<name>A0ABY6ZIE9_9BACL</name>
<dbReference type="InterPro" id="IPR050855">
    <property type="entry name" value="NDM-1-like"/>
</dbReference>
<feature type="domain" description="Metallo-beta-lactamase" evidence="1">
    <location>
        <begin position="34"/>
        <end position="244"/>
    </location>
</feature>
<dbReference type="Proteomes" id="UP001164761">
    <property type="component" value="Chromosome"/>
</dbReference>
<proteinExistence type="predicted"/>
<dbReference type="RefSeq" id="WP_268006472.1">
    <property type="nucleotide sequence ID" value="NZ_CP104067.1"/>
</dbReference>
<gene>
    <name evidence="2" type="ORF">NZD89_03855</name>
</gene>
<dbReference type="SUPFAM" id="SSF56281">
    <property type="entry name" value="Metallo-hydrolase/oxidoreductase"/>
    <property type="match status" value="1"/>
</dbReference>
<dbReference type="InterPro" id="IPR001279">
    <property type="entry name" value="Metallo-B-lactamas"/>
</dbReference>
<dbReference type="CDD" id="cd07721">
    <property type="entry name" value="yflN-like_MBL-fold"/>
    <property type="match status" value="1"/>
</dbReference>
<organism evidence="2 3">
    <name type="scientific">Alicyclobacillus fastidiosus</name>
    <dbReference type="NCBI Taxonomy" id="392011"/>
    <lineage>
        <taxon>Bacteria</taxon>
        <taxon>Bacillati</taxon>
        <taxon>Bacillota</taxon>
        <taxon>Bacilli</taxon>
        <taxon>Bacillales</taxon>
        <taxon>Alicyclobacillaceae</taxon>
        <taxon>Alicyclobacillus</taxon>
    </lineage>
</organism>
<dbReference type="Gene3D" id="3.60.15.10">
    <property type="entry name" value="Ribonuclease Z/Hydroxyacylglutathione hydrolase-like"/>
    <property type="match status" value="1"/>
</dbReference>
<dbReference type="InterPro" id="IPR036866">
    <property type="entry name" value="RibonucZ/Hydroxyglut_hydro"/>
</dbReference>
<evidence type="ECO:0000313" key="2">
    <source>
        <dbReference type="EMBL" id="WAH42601.1"/>
    </source>
</evidence>
<protein>
    <submittedName>
        <fullName evidence="2">MBL fold metallo-hydrolase</fullName>
    </submittedName>
</protein>
<dbReference type="PANTHER" id="PTHR42951:SF17">
    <property type="entry name" value="METALLO-BETA-LACTAMASE DOMAIN-CONTAINING PROTEIN"/>
    <property type="match status" value="1"/>
</dbReference>
<evidence type="ECO:0000313" key="3">
    <source>
        <dbReference type="Proteomes" id="UP001164761"/>
    </source>
</evidence>
<dbReference type="EMBL" id="CP104067">
    <property type="protein sequence ID" value="WAH42601.1"/>
    <property type="molecule type" value="Genomic_DNA"/>
</dbReference>
<dbReference type="PANTHER" id="PTHR42951">
    <property type="entry name" value="METALLO-BETA-LACTAMASE DOMAIN-CONTAINING"/>
    <property type="match status" value="1"/>
</dbReference>
<accession>A0ABY6ZIE9</accession>
<evidence type="ECO:0000259" key="1">
    <source>
        <dbReference type="SMART" id="SM00849"/>
    </source>
</evidence>
<sequence>MENPFEEAIIPLTSLVSGQGISVVPDVYCFPVQFANVCMVGHPLEDGWVLVDAGTPRSAGSILAEAEYRFGKGVPPAAIILTHGHFDHVGAIVELVETWNVPVYAHTEELPYLTGEEDYPPADPSVGGGLVSRISQWFPNHSIDLGDHIHALPNDGIVPGLPDWIWIPTPGHTKGHISLYRPKDRVLIAGDAVTTVKQESAYAVFTQHKELHGPPAYFTTDWQAALESVRRLADMELFALVTGHGLPMYEEDLRTALPALARHFSREIPDHGGFVQ</sequence>
<keyword evidence="3" id="KW-1185">Reference proteome</keyword>
<dbReference type="SMART" id="SM00849">
    <property type="entry name" value="Lactamase_B"/>
    <property type="match status" value="1"/>
</dbReference>
<reference evidence="2" key="1">
    <citation type="submission" date="2022-08" db="EMBL/GenBank/DDBJ databases">
        <title>Alicyclobacillus fastidiosus DSM 17978, complete genome.</title>
        <authorList>
            <person name="Wang Q."/>
            <person name="Cai R."/>
            <person name="Wang Z."/>
        </authorList>
    </citation>
    <scope>NUCLEOTIDE SEQUENCE</scope>
    <source>
        <strain evidence="2">DSM 17978</strain>
    </source>
</reference>